<dbReference type="EMBL" id="VCYH01000005">
    <property type="protein sequence ID" value="MDN7025082.1"/>
    <property type="molecule type" value="Genomic_DNA"/>
</dbReference>
<proteinExistence type="predicted"/>
<evidence type="ECO:0000313" key="1">
    <source>
        <dbReference type="EMBL" id="MDN7025082.1"/>
    </source>
</evidence>
<organism evidence="1 2">
    <name type="scientific">Methanoculleus frigidifontis</name>
    <dbReference type="NCBI Taxonomy" id="2584085"/>
    <lineage>
        <taxon>Archaea</taxon>
        <taxon>Methanobacteriati</taxon>
        <taxon>Methanobacteriota</taxon>
        <taxon>Stenosarchaea group</taxon>
        <taxon>Methanomicrobia</taxon>
        <taxon>Methanomicrobiales</taxon>
        <taxon>Methanomicrobiaceae</taxon>
        <taxon>Methanoculleus</taxon>
    </lineage>
</organism>
<dbReference type="RefSeq" id="WP_301664223.1">
    <property type="nucleotide sequence ID" value="NZ_VCYH01000005.1"/>
</dbReference>
<keyword evidence="2" id="KW-1185">Reference proteome</keyword>
<evidence type="ECO:0008006" key="3">
    <source>
        <dbReference type="Google" id="ProtNLM"/>
    </source>
</evidence>
<evidence type="ECO:0000313" key="2">
    <source>
        <dbReference type="Proteomes" id="UP001168338"/>
    </source>
</evidence>
<comment type="caution">
    <text evidence="1">The sequence shown here is derived from an EMBL/GenBank/DDBJ whole genome shotgun (WGS) entry which is preliminary data.</text>
</comment>
<accession>A0ABT8MAY1</accession>
<reference evidence="1" key="1">
    <citation type="submission" date="2019-05" db="EMBL/GenBank/DDBJ databases">
        <title>Methanoculleus sp. FWC-SCC1, a methanogenic archaeon isolated from deep marine cold seep.</title>
        <authorList>
            <person name="Chen Y.-W."/>
            <person name="Chen S.-C."/>
            <person name="Teng N.-H."/>
            <person name="Lai M.-C."/>
        </authorList>
    </citation>
    <scope>NUCLEOTIDE SEQUENCE</scope>
    <source>
        <strain evidence="1">FWC-SCC1</strain>
    </source>
</reference>
<name>A0ABT8MAY1_9EURY</name>
<sequence>MNQSEITENAPPGAGSGIALTVTVRDAEGNIIDEKCKNGDLFLRNWGYVIAGLLKYGFNYTGVKDYFYNLPDGTVYKVPDTLYWCAGQSYWLNTGRIVLGGSSQAPSVLDYKLGNQLKEVVPNLPALVTDGNIIKIIFTGTASFEVETIVSEVGIKMNNPCVIGGTAIFLTRDTFEAVTVSAGGTITVQFEMWFNGVPT</sequence>
<gene>
    <name evidence="1" type="ORF">FGU65_09310</name>
</gene>
<protein>
    <recommendedName>
        <fullName evidence="3">Phage tail protein</fullName>
    </recommendedName>
</protein>
<dbReference type="Proteomes" id="UP001168338">
    <property type="component" value="Unassembled WGS sequence"/>
</dbReference>